<dbReference type="AlphaFoldDB" id="A0A238WVE4"/>
<feature type="compositionally biased region" description="Basic and acidic residues" evidence="8">
    <location>
        <begin position="1"/>
        <end position="10"/>
    </location>
</feature>
<evidence type="ECO:0000256" key="7">
    <source>
        <dbReference type="ARBA" id="ARBA00023136"/>
    </source>
</evidence>
<dbReference type="PANTHER" id="PTHR30047:SF7">
    <property type="entry name" value="HIGH-AFFINITY CHOLINE TRANSPORT PROTEIN"/>
    <property type="match status" value="1"/>
</dbReference>
<evidence type="ECO:0000313" key="11">
    <source>
        <dbReference type="Proteomes" id="UP000198403"/>
    </source>
</evidence>
<feature type="transmembrane region" description="Helical" evidence="9">
    <location>
        <begin position="71"/>
        <end position="89"/>
    </location>
</feature>
<keyword evidence="4" id="KW-1003">Cell membrane</keyword>
<evidence type="ECO:0000256" key="4">
    <source>
        <dbReference type="ARBA" id="ARBA00022475"/>
    </source>
</evidence>
<comment type="similarity">
    <text evidence="2">Belongs to the BCCT transporter (TC 2.A.15) family.</text>
</comment>
<dbReference type="PROSITE" id="PS01303">
    <property type="entry name" value="BCCT"/>
    <property type="match status" value="1"/>
</dbReference>
<feature type="region of interest" description="Disordered" evidence="8">
    <location>
        <begin position="604"/>
        <end position="658"/>
    </location>
</feature>
<feature type="transmembrane region" description="Helical" evidence="9">
    <location>
        <begin position="325"/>
        <end position="347"/>
    </location>
</feature>
<keyword evidence="11" id="KW-1185">Reference proteome</keyword>
<dbReference type="GO" id="GO:0022857">
    <property type="term" value="F:transmembrane transporter activity"/>
    <property type="evidence" value="ECO:0007669"/>
    <property type="project" value="InterPro"/>
</dbReference>
<feature type="transmembrane region" description="Helical" evidence="9">
    <location>
        <begin position="463"/>
        <end position="493"/>
    </location>
</feature>
<evidence type="ECO:0000256" key="8">
    <source>
        <dbReference type="SAM" id="MobiDB-lite"/>
    </source>
</evidence>
<dbReference type="Proteomes" id="UP000198403">
    <property type="component" value="Unassembled WGS sequence"/>
</dbReference>
<feature type="transmembrane region" description="Helical" evidence="9">
    <location>
        <begin position="149"/>
        <end position="170"/>
    </location>
</feature>
<feature type="region of interest" description="Disordered" evidence="8">
    <location>
        <begin position="1"/>
        <end position="27"/>
    </location>
</feature>
<dbReference type="RefSeq" id="WP_089336540.1">
    <property type="nucleotide sequence ID" value="NZ_FZNO01000010.1"/>
</dbReference>
<evidence type="ECO:0000256" key="2">
    <source>
        <dbReference type="ARBA" id="ARBA00005658"/>
    </source>
</evidence>
<keyword evidence="5 9" id="KW-0812">Transmembrane</keyword>
<feature type="transmembrane region" description="Helical" evidence="9">
    <location>
        <begin position="251"/>
        <end position="272"/>
    </location>
</feature>
<dbReference type="InterPro" id="IPR000060">
    <property type="entry name" value="BCCT_transptr"/>
</dbReference>
<reference evidence="10 11" key="1">
    <citation type="submission" date="2017-06" db="EMBL/GenBank/DDBJ databases">
        <authorList>
            <person name="Kim H.J."/>
            <person name="Triplett B.A."/>
        </authorList>
    </citation>
    <scope>NUCLEOTIDE SEQUENCE [LARGE SCALE GENOMIC DNA]</scope>
    <source>
        <strain evidence="10 11">DSM 44272</strain>
    </source>
</reference>
<feature type="transmembrane region" description="Helical" evidence="9">
    <location>
        <begin position="109"/>
        <end position="129"/>
    </location>
</feature>
<gene>
    <name evidence="10" type="ORF">SAMN06272737_11020</name>
</gene>
<name>A0A238WVE4_9ACTN</name>
<keyword evidence="7 9" id="KW-0472">Membrane</keyword>
<keyword evidence="6 9" id="KW-1133">Transmembrane helix</keyword>
<evidence type="ECO:0000256" key="3">
    <source>
        <dbReference type="ARBA" id="ARBA00022448"/>
    </source>
</evidence>
<dbReference type="InterPro" id="IPR018093">
    <property type="entry name" value="BCCT_CS"/>
</dbReference>
<keyword evidence="3" id="KW-0813">Transport</keyword>
<protein>
    <submittedName>
        <fullName evidence="10">Choline/carnitine/betaine transport</fullName>
    </submittedName>
</protein>
<comment type="subcellular location">
    <subcellularLocation>
        <location evidence="1">Cell membrane</location>
        <topology evidence="1">Multi-pass membrane protein</topology>
    </subcellularLocation>
</comment>
<feature type="transmembrane region" description="Helical" evidence="9">
    <location>
        <begin position="505"/>
        <end position="524"/>
    </location>
</feature>
<proteinExistence type="inferred from homology"/>
<dbReference type="OrthoDB" id="9775735at2"/>
<feature type="transmembrane region" description="Helical" evidence="9">
    <location>
        <begin position="412"/>
        <end position="437"/>
    </location>
</feature>
<evidence type="ECO:0000313" key="10">
    <source>
        <dbReference type="EMBL" id="SNR50512.1"/>
    </source>
</evidence>
<evidence type="ECO:0000256" key="9">
    <source>
        <dbReference type="SAM" id="Phobius"/>
    </source>
</evidence>
<feature type="transmembrane region" description="Helical" evidence="9">
    <location>
        <begin position="382"/>
        <end position="400"/>
    </location>
</feature>
<evidence type="ECO:0000256" key="5">
    <source>
        <dbReference type="ARBA" id="ARBA00022692"/>
    </source>
</evidence>
<dbReference type="PANTHER" id="PTHR30047">
    <property type="entry name" value="HIGH-AFFINITY CHOLINE TRANSPORT PROTEIN-RELATED"/>
    <property type="match status" value="1"/>
</dbReference>
<sequence length="658" mass="68949">MEHPRDEQRSLSRPPSRSQVGAEPLSADGAGVLGEEHSALRATDATVTGTHPAIADTPPCQADRHWAVDRVLFAIAAAMALGFVAWGFVSPTGLGTASGSVLGWVTGNLGWLFVLLASAFVVFVIWLAAGKYGRIPLGRDHERPEFRTISWIAMMFSAGMGIGLMFFGVAEPLSHFVAPPPLTTEAESSEAIQTAMATTLFHWTLHPWAMYAVVGLAIAYGTFRRGRRQLISSAFIPLLGERRAAGPAGRVIDVLAIFATLFGSAASLGLGALQIGSGVEILGWAGNVGNGVLVGIIALLTAAFVASAVSGIARGIQWLSNTNMVLAILLAAFVFVVGPTIFILNLIPDAVGSYFSDLGEMAARTEATGGDPMAAWLRGWTVFYWAWWISWTPFVGLFIARISRGRTIRQFVTGVLLVPSLVSLLWFAIFGGAGIAAQRDGVDVSGSGTTEGQLFAVLGQYPLATAATVLVMILVAIFFVSGADAASIVMGSLSQRGTLEPSRSVVVFWGVVMGSVAAIMLLLGEEGAALTGLQNLTIIAALPFALVMAAMAVSLVKDLRKDPIVLRGNYATLAVEQAVVDGIRRHGDNFVLVVEKTSVPPADVAAAEAQSSPAGPDSDGRQSGGRGSRFLPPNGNVAVPPQGQPKAEVIGRPMGPRT</sequence>
<feature type="transmembrane region" description="Helical" evidence="9">
    <location>
        <begin position="536"/>
        <end position="556"/>
    </location>
</feature>
<organism evidence="10 11">
    <name type="scientific">Blastococcus mobilis</name>
    <dbReference type="NCBI Taxonomy" id="1938746"/>
    <lineage>
        <taxon>Bacteria</taxon>
        <taxon>Bacillati</taxon>
        <taxon>Actinomycetota</taxon>
        <taxon>Actinomycetes</taxon>
        <taxon>Geodermatophilales</taxon>
        <taxon>Geodermatophilaceae</taxon>
        <taxon>Blastococcus</taxon>
    </lineage>
</organism>
<dbReference type="NCBIfam" id="TIGR00842">
    <property type="entry name" value="bcct"/>
    <property type="match status" value="1"/>
</dbReference>
<evidence type="ECO:0000256" key="6">
    <source>
        <dbReference type="ARBA" id="ARBA00022989"/>
    </source>
</evidence>
<dbReference type="EMBL" id="FZNO01000010">
    <property type="protein sequence ID" value="SNR50512.1"/>
    <property type="molecule type" value="Genomic_DNA"/>
</dbReference>
<feature type="transmembrane region" description="Helical" evidence="9">
    <location>
        <begin position="292"/>
        <end position="313"/>
    </location>
</feature>
<dbReference type="Pfam" id="PF02028">
    <property type="entry name" value="BCCT"/>
    <property type="match status" value="1"/>
</dbReference>
<accession>A0A238WVE4</accession>
<feature type="transmembrane region" description="Helical" evidence="9">
    <location>
        <begin position="205"/>
        <end position="223"/>
    </location>
</feature>
<dbReference type="GO" id="GO:0005886">
    <property type="term" value="C:plasma membrane"/>
    <property type="evidence" value="ECO:0007669"/>
    <property type="project" value="UniProtKB-SubCell"/>
</dbReference>
<evidence type="ECO:0000256" key="1">
    <source>
        <dbReference type="ARBA" id="ARBA00004651"/>
    </source>
</evidence>